<gene>
    <name evidence="1" type="ORF">EKO04_009765</name>
</gene>
<keyword evidence="2" id="KW-1185">Reference proteome</keyword>
<dbReference type="Proteomes" id="UP000651452">
    <property type="component" value="Unassembled WGS sequence"/>
</dbReference>
<evidence type="ECO:0000313" key="2">
    <source>
        <dbReference type="Proteomes" id="UP000651452"/>
    </source>
</evidence>
<reference evidence="1" key="1">
    <citation type="submission" date="2018-12" db="EMBL/GenBank/DDBJ databases">
        <authorList>
            <person name="Syme R.A."/>
            <person name="Farfan-Caceres L."/>
            <person name="Lichtenzveig J."/>
        </authorList>
    </citation>
    <scope>NUCLEOTIDE SEQUENCE</scope>
    <source>
        <strain evidence="1">Al4</strain>
    </source>
</reference>
<protein>
    <submittedName>
        <fullName evidence="1">Uncharacterized protein</fullName>
    </submittedName>
</protein>
<organism evidence="1 2">
    <name type="scientific">Ascochyta lentis</name>
    <dbReference type="NCBI Taxonomy" id="205686"/>
    <lineage>
        <taxon>Eukaryota</taxon>
        <taxon>Fungi</taxon>
        <taxon>Dikarya</taxon>
        <taxon>Ascomycota</taxon>
        <taxon>Pezizomycotina</taxon>
        <taxon>Dothideomycetes</taxon>
        <taxon>Pleosporomycetidae</taxon>
        <taxon>Pleosporales</taxon>
        <taxon>Pleosporineae</taxon>
        <taxon>Didymellaceae</taxon>
        <taxon>Ascochyta</taxon>
    </lineage>
</organism>
<accession>A0A8H7MGN8</accession>
<sequence>MPYQPRTQTMPEPEHSQYLNTQSMKVNAGLDFGRANNETKGLVKATSPDSILDSNAPVLNIDFRDLRVPAQIPIPIPPMAEELIPTLLHPPPHAFLHGVLSMQWVMGALGQCHFHFRSNDERYVLAPDSTVRTEGAHLGLPPVYLEWLCGDEEESSPTEQGMHLTPRFFEELREGKGDKSDTCVLCSVAGAYCPHFGSVEVRQPATSNSGSPWRWAWRNLLMRSFARPTQQPRHGLGNPYHRPSMARHSQGLPCMPLYSPRHESATAYIIPQGMLPVRTSRETFCMSHHKSLDKPPAPAAPKVDKSFAALSPYHNGIETSFPGH</sequence>
<dbReference type="OrthoDB" id="3927820at2759"/>
<dbReference type="EMBL" id="RZGK01000018">
    <property type="protein sequence ID" value="KAF9692572.1"/>
    <property type="molecule type" value="Genomic_DNA"/>
</dbReference>
<comment type="caution">
    <text evidence="1">The sequence shown here is derived from an EMBL/GenBank/DDBJ whole genome shotgun (WGS) entry which is preliminary data.</text>
</comment>
<reference evidence="1" key="2">
    <citation type="submission" date="2020-09" db="EMBL/GenBank/DDBJ databases">
        <title>Reference genome assembly for Australian Ascochyta lentis isolate Al4.</title>
        <authorList>
            <person name="Lee R.C."/>
            <person name="Farfan-Caceres L.M."/>
            <person name="Debler J.W."/>
            <person name="Williams A.H."/>
            <person name="Henares B.M."/>
        </authorList>
    </citation>
    <scope>NUCLEOTIDE SEQUENCE</scope>
    <source>
        <strain evidence="1">Al4</strain>
    </source>
</reference>
<dbReference type="AlphaFoldDB" id="A0A8H7MGN8"/>
<name>A0A8H7MGN8_9PLEO</name>
<proteinExistence type="predicted"/>
<evidence type="ECO:0000313" key="1">
    <source>
        <dbReference type="EMBL" id="KAF9692572.1"/>
    </source>
</evidence>